<dbReference type="InterPro" id="IPR050188">
    <property type="entry name" value="RluA_PseudoU_synthase"/>
</dbReference>
<dbReference type="PANTHER" id="PTHR21600">
    <property type="entry name" value="MITOCHONDRIAL RNA PSEUDOURIDINE SYNTHASE"/>
    <property type="match status" value="1"/>
</dbReference>
<evidence type="ECO:0000256" key="2">
    <source>
        <dbReference type="ARBA" id="ARBA00023235"/>
    </source>
</evidence>
<evidence type="ECO:0000256" key="1">
    <source>
        <dbReference type="ARBA" id="ARBA00010876"/>
    </source>
</evidence>
<dbReference type="CDD" id="cd00165">
    <property type="entry name" value="S4"/>
    <property type="match status" value="1"/>
</dbReference>
<name>A0AAN7Y5Y5_9EURO</name>
<dbReference type="SUPFAM" id="SSF55120">
    <property type="entry name" value="Pseudouridine synthase"/>
    <property type="match status" value="1"/>
</dbReference>
<comment type="caution">
    <text evidence="6">The sequence shown here is derived from an EMBL/GenBank/DDBJ whole genome shotgun (WGS) entry which is preliminary data.</text>
</comment>
<feature type="compositionally biased region" description="Polar residues" evidence="4">
    <location>
        <begin position="278"/>
        <end position="289"/>
    </location>
</feature>
<dbReference type="SMART" id="SM00363">
    <property type="entry name" value="S4"/>
    <property type="match status" value="1"/>
</dbReference>
<dbReference type="EMBL" id="JAVRRJ010000004">
    <property type="protein sequence ID" value="KAK5085244.1"/>
    <property type="molecule type" value="Genomic_DNA"/>
</dbReference>
<feature type="compositionally biased region" description="Basic and acidic residues" evidence="4">
    <location>
        <begin position="566"/>
        <end position="592"/>
    </location>
</feature>
<evidence type="ECO:0000313" key="6">
    <source>
        <dbReference type="EMBL" id="KAK5085244.1"/>
    </source>
</evidence>
<organism evidence="6 7">
    <name type="scientific">Lithohypha guttulata</name>
    <dbReference type="NCBI Taxonomy" id="1690604"/>
    <lineage>
        <taxon>Eukaryota</taxon>
        <taxon>Fungi</taxon>
        <taxon>Dikarya</taxon>
        <taxon>Ascomycota</taxon>
        <taxon>Pezizomycotina</taxon>
        <taxon>Eurotiomycetes</taxon>
        <taxon>Chaetothyriomycetidae</taxon>
        <taxon>Chaetothyriales</taxon>
        <taxon>Trichomeriaceae</taxon>
        <taxon>Lithohypha</taxon>
    </lineage>
</organism>
<dbReference type="GO" id="GO:0000455">
    <property type="term" value="P:enzyme-directed rRNA pseudouridine synthesis"/>
    <property type="evidence" value="ECO:0007669"/>
    <property type="project" value="TreeGrafter"/>
</dbReference>
<keyword evidence="2 6" id="KW-0413">Isomerase</keyword>
<dbReference type="Gene3D" id="3.30.2350.10">
    <property type="entry name" value="Pseudouridine synthase"/>
    <property type="match status" value="1"/>
</dbReference>
<dbReference type="Proteomes" id="UP001309876">
    <property type="component" value="Unassembled WGS sequence"/>
</dbReference>
<keyword evidence="3" id="KW-0694">RNA-binding</keyword>
<dbReference type="InterPro" id="IPR002942">
    <property type="entry name" value="S4_RNA-bd"/>
</dbReference>
<protein>
    <submittedName>
        <fullName evidence="6">DRAP deaminase</fullName>
        <ecNumber evidence="6">5.4.99.28</ecNumber>
    </submittedName>
</protein>
<feature type="domain" description="RNA-binding S4" evidence="5">
    <location>
        <begin position="68"/>
        <end position="128"/>
    </location>
</feature>
<accession>A0AAN7Y5Y5</accession>
<dbReference type="InterPro" id="IPR036986">
    <property type="entry name" value="S4_RNA-bd_sf"/>
</dbReference>
<dbReference type="InterPro" id="IPR006224">
    <property type="entry name" value="PsdUridine_synth_RluA-like_CS"/>
</dbReference>
<feature type="compositionally biased region" description="Polar residues" evidence="4">
    <location>
        <begin position="442"/>
        <end position="456"/>
    </location>
</feature>
<comment type="similarity">
    <text evidence="1">Belongs to the pseudouridine synthase RluA family.</text>
</comment>
<dbReference type="SUPFAM" id="SSF55174">
    <property type="entry name" value="Alpha-L RNA-binding motif"/>
    <property type="match status" value="1"/>
</dbReference>
<dbReference type="AlphaFoldDB" id="A0AAN7Y5Y5"/>
<keyword evidence="7" id="KW-1185">Reference proteome</keyword>
<feature type="region of interest" description="Disordered" evidence="4">
    <location>
        <begin position="1"/>
        <end position="23"/>
    </location>
</feature>
<dbReference type="PANTHER" id="PTHR21600:SF40">
    <property type="entry name" value="PSEUDOURIDYLATE SYNTHASE RPUSD2"/>
    <property type="match status" value="1"/>
</dbReference>
<evidence type="ECO:0000259" key="5">
    <source>
        <dbReference type="SMART" id="SM00363"/>
    </source>
</evidence>
<feature type="region of interest" description="Disordered" evidence="4">
    <location>
        <begin position="559"/>
        <end position="592"/>
    </location>
</feature>
<feature type="region of interest" description="Disordered" evidence="4">
    <location>
        <begin position="429"/>
        <end position="459"/>
    </location>
</feature>
<dbReference type="Gene3D" id="3.10.290.10">
    <property type="entry name" value="RNA-binding S4 domain"/>
    <property type="match status" value="1"/>
</dbReference>
<gene>
    <name evidence="6" type="primary">RIB2</name>
    <name evidence="6" type="ORF">LTR05_004525</name>
</gene>
<dbReference type="PROSITE" id="PS01129">
    <property type="entry name" value="PSI_RLU"/>
    <property type="match status" value="1"/>
</dbReference>
<dbReference type="InterPro" id="IPR006145">
    <property type="entry name" value="PsdUridine_synth_RsuA/RluA"/>
</dbReference>
<reference evidence="6 7" key="1">
    <citation type="submission" date="2023-08" db="EMBL/GenBank/DDBJ databases">
        <title>Black Yeasts Isolated from many extreme environments.</title>
        <authorList>
            <person name="Coleine C."/>
            <person name="Stajich J.E."/>
            <person name="Selbmann L."/>
        </authorList>
    </citation>
    <scope>NUCLEOTIDE SEQUENCE [LARGE SCALE GENOMIC DNA]</scope>
    <source>
        <strain evidence="6 7">CCFEE 5910</strain>
    </source>
</reference>
<dbReference type="EC" id="5.4.99.28" evidence="6"/>
<evidence type="ECO:0000313" key="7">
    <source>
        <dbReference type="Proteomes" id="UP001309876"/>
    </source>
</evidence>
<dbReference type="Pfam" id="PF01479">
    <property type="entry name" value="S4"/>
    <property type="match status" value="1"/>
</dbReference>
<dbReference type="GO" id="GO:0160151">
    <property type="term" value="F:tRNA pseudouridine(32) synthase activity"/>
    <property type="evidence" value="ECO:0007669"/>
    <property type="project" value="UniProtKB-EC"/>
</dbReference>
<feature type="region of interest" description="Disordered" evidence="4">
    <location>
        <begin position="273"/>
        <end position="299"/>
    </location>
</feature>
<sequence>MALTTTTYGEVDLSKDDRPDLPPPPAVAITPCDGGWPRPYYFENGLRRVAPYHYTYNTYCKQRWRDREILDIFAAEFRDRSREYYKDAIEAGQIVLNGKPCKDVHTKVKNGDVVSHTLHRHEPPVSAQPVRVINETDSMIVIDKPAGVPVHPAGRYKYNSIVEIMRAERHYAFNPLPCNRLDRLTSGVMFIGKTSKEAEEISAKLRGRTVRKEYIARVKGRFPDGEGWEGDPMRGGIVKCEEPILTISPILGLNRARASGKTAKTLFRRVAYYPPKTQPETTAQNNGRQPASAAKPLPHTEDEGYSIVHCLPLTGRTHQIRVHLQFLGHPISNDPIYSNRRVFGPSLAKGDSTADNDAEIKERLSNMGKTELADAYAYNTDNPTKIDNIEKEISGLNITQTQQTTPTQLEQLRGQELQRQYGSTAGYKPMNRGSLHAGSLPPDSSTFTNDHPTASPESDPAYASLIAAHDEMVQDYNIRKGEKLTGKLCDICQTPLYSDPGPQELGIYLHALAYADVGGEWRFTSPMPVWTRGEGENEEVMKSPEWDYAALGKEAEWVDVEAEREEGERRNRSGEERNKSKNKDKELVVEEG</sequence>
<dbReference type="CDD" id="cd02557">
    <property type="entry name" value="PseudoU_synth_ScRIB2"/>
    <property type="match status" value="1"/>
</dbReference>
<dbReference type="InterPro" id="IPR020103">
    <property type="entry name" value="PsdUridine_synth_cat_dom_sf"/>
</dbReference>
<evidence type="ECO:0000256" key="4">
    <source>
        <dbReference type="SAM" id="MobiDB-lite"/>
    </source>
</evidence>
<dbReference type="GO" id="GO:0003723">
    <property type="term" value="F:RNA binding"/>
    <property type="evidence" value="ECO:0007669"/>
    <property type="project" value="UniProtKB-KW"/>
</dbReference>
<dbReference type="PROSITE" id="PS50889">
    <property type="entry name" value="S4"/>
    <property type="match status" value="1"/>
</dbReference>
<dbReference type="Pfam" id="PF00849">
    <property type="entry name" value="PseudoU_synth_2"/>
    <property type="match status" value="1"/>
</dbReference>
<evidence type="ECO:0000256" key="3">
    <source>
        <dbReference type="PROSITE-ProRule" id="PRU00182"/>
    </source>
</evidence>
<proteinExistence type="inferred from homology"/>
<dbReference type="PROSITE" id="PS50096">
    <property type="entry name" value="IQ"/>
    <property type="match status" value="1"/>
</dbReference>